<dbReference type="OrthoDB" id="9815730at2"/>
<dbReference type="Proteomes" id="UP000037848">
    <property type="component" value="Unassembled WGS sequence"/>
</dbReference>
<dbReference type="AlphaFoldDB" id="A0A0N0LYR1"/>
<protein>
    <recommendedName>
        <fullName evidence="2">Lcl C-terminal domain-containing protein</fullName>
    </recommendedName>
</protein>
<evidence type="ECO:0000256" key="1">
    <source>
        <dbReference type="SAM" id="SignalP"/>
    </source>
</evidence>
<name>A0A0N0LYR1_9GAMM</name>
<feature type="domain" description="Lcl C-terminal" evidence="2">
    <location>
        <begin position="387"/>
        <end position="550"/>
    </location>
</feature>
<dbReference type="InterPro" id="IPR011460">
    <property type="entry name" value="Lcl_C"/>
</dbReference>
<accession>A0A0N0LYR1</accession>
<dbReference type="RefSeq" id="WP_054455149.1">
    <property type="nucleotide sequence ID" value="NZ_LHPH01000018.1"/>
</dbReference>
<reference evidence="3 4" key="1">
    <citation type="submission" date="2015-08" db="EMBL/GenBank/DDBJ databases">
        <title>Draft Genome Sequence of Pseudoalteromonas porphyrae UCD-SED14.</title>
        <authorList>
            <person name="Coil D.A."/>
            <person name="Jospin G."/>
            <person name="Lee R.D."/>
            <person name="Eisen J.A."/>
        </authorList>
    </citation>
    <scope>NUCLEOTIDE SEQUENCE [LARGE SCALE GENOMIC DNA]</scope>
    <source>
        <strain evidence="3 4">UCD-SED14</strain>
    </source>
</reference>
<dbReference type="PANTHER" id="PTHR35812">
    <property type="entry name" value="LIPOPROTEIN"/>
    <property type="match status" value="1"/>
</dbReference>
<dbReference type="EMBL" id="LHPH01000018">
    <property type="protein sequence ID" value="KPH61409.1"/>
    <property type="molecule type" value="Genomic_DNA"/>
</dbReference>
<sequence>MKSPLMVCSLLGLLTACGGGGGGNDNPVIAASVNAGVDQQIIEKSEFTIEAKGSPVDGTYTWQRVSGPIVEGFPLEGASQTVLAPDIKADSELVLRVNYQSPDGKLVSDDVLISIQSNNQLPQAVVTQTAPTILPSVYQDTITLSAATSIDPDENGSISSYNWQKIAGPTLEISDYKSQTISFTHPLLDKNTTVIWQLTVVDDEGGEASTQHTHILNKTNNVVIAKAGEDQSVIELEKVTLNATNSEVVTTTFNCQWEQTVGSVSLDNQDQCITSFIAPTTDAVNTMTFEVTVTDSQGRSDSDTVDVVVNSKPLGLINDTGMAKCFNNTQEIACTSPDFPRQDAALGRDSVVGTHIDKVGKGELAFDFTKLNEFADEIADDAADFSCIRDNVSGLIWEVKSPNTGTLPSSTQLREGQNHYTWYLTSSNGIQQGSVAGSSDTCSTISHCGLQAYVDAVNSLDYCGGTNWRVPTYPELLSLLNYSKQGQSVLIDSDFFPNTPSVSLLTHLRYWSAQTAADGTSLSQAYIIDMNDGNDLAYPKNNTAFVRLVRTAGESQ</sequence>
<keyword evidence="1" id="KW-0732">Signal</keyword>
<dbReference type="Pfam" id="PF22352">
    <property type="entry name" value="K319L-like_PKD"/>
    <property type="match status" value="2"/>
</dbReference>
<evidence type="ECO:0000313" key="4">
    <source>
        <dbReference type="Proteomes" id="UP000037848"/>
    </source>
</evidence>
<dbReference type="PROSITE" id="PS51257">
    <property type="entry name" value="PROKAR_LIPOPROTEIN"/>
    <property type="match status" value="1"/>
</dbReference>
<dbReference type="PATRIC" id="fig|187330.3.peg.1425"/>
<dbReference type="Gene3D" id="2.60.40.10">
    <property type="entry name" value="Immunoglobulins"/>
    <property type="match status" value="2"/>
</dbReference>
<gene>
    <name evidence="3" type="ORF">ADS77_14975</name>
</gene>
<proteinExistence type="predicted"/>
<dbReference type="InterPro" id="IPR013783">
    <property type="entry name" value="Ig-like_fold"/>
</dbReference>
<keyword evidence="4" id="KW-1185">Reference proteome</keyword>
<feature type="signal peptide" evidence="1">
    <location>
        <begin position="1"/>
        <end position="18"/>
    </location>
</feature>
<dbReference type="STRING" id="187330.AMS58_06945"/>
<evidence type="ECO:0000313" key="3">
    <source>
        <dbReference type="EMBL" id="KPH61409.1"/>
    </source>
</evidence>
<comment type="caution">
    <text evidence="3">The sequence shown here is derived from an EMBL/GenBank/DDBJ whole genome shotgun (WGS) entry which is preliminary data.</text>
</comment>
<feature type="chain" id="PRO_5005855136" description="Lcl C-terminal domain-containing protein" evidence="1">
    <location>
        <begin position="19"/>
        <end position="556"/>
    </location>
</feature>
<evidence type="ECO:0000259" key="2">
    <source>
        <dbReference type="Pfam" id="PF07603"/>
    </source>
</evidence>
<dbReference type="PANTHER" id="PTHR35812:SF1">
    <property type="entry name" value="LIPOPROTEIN"/>
    <property type="match status" value="1"/>
</dbReference>
<dbReference type="Pfam" id="PF07603">
    <property type="entry name" value="Lcl_C"/>
    <property type="match status" value="1"/>
</dbReference>
<organism evidence="3 4">
    <name type="scientific">Pseudoalteromonas porphyrae</name>
    <dbReference type="NCBI Taxonomy" id="187330"/>
    <lineage>
        <taxon>Bacteria</taxon>
        <taxon>Pseudomonadati</taxon>
        <taxon>Pseudomonadota</taxon>
        <taxon>Gammaproteobacteria</taxon>
        <taxon>Alteromonadales</taxon>
        <taxon>Pseudoalteromonadaceae</taxon>
        <taxon>Pseudoalteromonas</taxon>
    </lineage>
</organism>